<accession>A0AA36CDC0</accession>
<gene>
    <name evidence="1" type="ORF">MSPICULIGERA_LOCUS5495</name>
</gene>
<proteinExistence type="predicted"/>
<protein>
    <submittedName>
        <fullName evidence="1">Uncharacterized protein</fullName>
    </submittedName>
</protein>
<evidence type="ECO:0000313" key="2">
    <source>
        <dbReference type="Proteomes" id="UP001177023"/>
    </source>
</evidence>
<feature type="non-terminal residue" evidence="1">
    <location>
        <position position="88"/>
    </location>
</feature>
<dbReference type="Proteomes" id="UP001177023">
    <property type="component" value="Unassembled WGS sequence"/>
</dbReference>
<comment type="caution">
    <text evidence="1">The sequence shown here is derived from an EMBL/GenBank/DDBJ whole genome shotgun (WGS) entry which is preliminary data.</text>
</comment>
<evidence type="ECO:0000313" key="1">
    <source>
        <dbReference type="EMBL" id="CAJ0566914.1"/>
    </source>
</evidence>
<dbReference type="EMBL" id="CATQJA010001353">
    <property type="protein sequence ID" value="CAJ0566914.1"/>
    <property type="molecule type" value="Genomic_DNA"/>
</dbReference>
<name>A0AA36CDC0_9BILA</name>
<dbReference type="AlphaFoldDB" id="A0AA36CDC0"/>
<keyword evidence="2" id="KW-1185">Reference proteome</keyword>
<organism evidence="1 2">
    <name type="scientific">Mesorhabditis spiculigera</name>
    <dbReference type="NCBI Taxonomy" id="96644"/>
    <lineage>
        <taxon>Eukaryota</taxon>
        <taxon>Metazoa</taxon>
        <taxon>Ecdysozoa</taxon>
        <taxon>Nematoda</taxon>
        <taxon>Chromadorea</taxon>
        <taxon>Rhabditida</taxon>
        <taxon>Rhabditina</taxon>
        <taxon>Rhabditomorpha</taxon>
        <taxon>Rhabditoidea</taxon>
        <taxon>Rhabditidae</taxon>
        <taxon>Mesorhabditinae</taxon>
        <taxon>Mesorhabditis</taxon>
    </lineage>
</organism>
<sequence length="88" mass="10232">MLLGQPVTRITAGWQIDGPLTPWACNICDRAYKEKGKQKAIHYDCCQQLTCSDCYHSQRFRHEDDCQGERIQITGKLWKKRITSMLSK</sequence>
<reference evidence="1" key="1">
    <citation type="submission" date="2023-06" db="EMBL/GenBank/DDBJ databases">
        <authorList>
            <person name="Delattre M."/>
        </authorList>
    </citation>
    <scope>NUCLEOTIDE SEQUENCE</scope>
    <source>
        <strain evidence="1">AF72</strain>
    </source>
</reference>